<evidence type="ECO:0000313" key="1">
    <source>
        <dbReference type="EMBL" id="TGK10097.1"/>
    </source>
</evidence>
<evidence type="ECO:0000313" key="2">
    <source>
        <dbReference type="Proteomes" id="UP000298458"/>
    </source>
</evidence>
<sequence>MIYEEEKIPLRVETKYYACAVLSHEYIYEPLGVELLPLDSDLLKRLSDCEAVALKMMERDEIRGEWSYDKRKEVYLRHLRYWNHVIETEQIKLFVSSNIPHVVYDYIIYCLCRVKGIRTVLFYQFQPGLSFSMSDWKDPTPGIRERIAALSCSGEMALSPRLEHEWQMNVVNRISEIPFYMLTPPNQQINEFSKGRFPFFKSRMKNLLIKPWRLVLFVWNLRQRLNQYYSLLKEHYLLDRSEKINDYYRNLCVSPDLSQKFIYFPLHLQPELSTSPMAGVYVDQLLIAQLMSAYLPEGYYIYVKEHPNQNMLYRSEDFYKTLSSLKSVKIVPRSYDTFKLIDNSFAVATCTGTAGWEAFLKAKSVFLFGYTFYQNAPNVFPVRSKEDFEKALRDILSYPRKEDWTSIRAFLKALDTHAVYGNIDPDYMQNSELSWKQNSSIIIESLKKSLSADYR</sequence>
<name>A0A4R9GFY8_9LEPT</name>
<keyword evidence="2" id="KW-1185">Reference proteome</keyword>
<proteinExistence type="predicted"/>
<gene>
    <name evidence="1" type="ORF">EHO60_11365</name>
</gene>
<dbReference type="GO" id="GO:0015774">
    <property type="term" value="P:polysaccharide transport"/>
    <property type="evidence" value="ECO:0007669"/>
    <property type="project" value="InterPro"/>
</dbReference>
<comment type="caution">
    <text evidence="1">The sequence shown here is derived from an EMBL/GenBank/DDBJ whole genome shotgun (WGS) entry which is preliminary data.</text>
</comment>
<dbReference type="Pfam" id="PF05159">
    <property type="entry name" value="Capsule_synth"/>
    <property type="match status" value="1"/>
</dbReference>
<dbReference type="Proteomes" id="UP000298458">
    <property type="component" value="Unassembled WGS sequence"/>
</dbReference>
<organism evidence="1 2">
    <name type="scientific">Leptospira fletcheri</name>
    <dbReference type="NCBI Taxonomy" id="2484981"/>
    <lineage>
        <taxon>Bacteria</taxon>
        <taxon>Pseudomonadati</taxon>
        <taxon>Spirochaetota</taxon>
        <taxon>Spirochaetia</taxon>
        <taxon>Leptospirales</taxon>
        <taxon>Leptospiraceae</taxon>
        <taxon>Leptospira</taxon>
    </lineage>
</organism>
<dbReference type="InterPro" id="IPR007833">
    <property type="entry name" value="Capsule_polysaccharide_synth"/>
</dbReference>
<dbReference type="EMBL" id="RQET01000008">
    <property type="protein sequence ID" value="TGK10097.1"/>
    <property type="molecule type" value="Genomic_DNA"/>
</dbReference>
<reference evidence="1" key="1">
    <citation type="journal article" date="2019" name="PLoS Negl. Trop. Dis.">
        <title>Revisiting the worldwide diversity of Leptospira species in the environment.</title>
        <authorList>
            <person name="Vincent A.T."/>
            <person name="Schiettekatte O."/>
            <person name="Bourhy P."/>
            <person name="Veyrier F.J."/>
            <person name="Picardeau M."/>
        </authorList>
    </citation>
    <scope>NUCLEOTIDE SEQUENCE [LARGE SCALE GENOMIC DNA]</scope>
    <source>
        <strain evidence="1">SSW15</strain>
    </source>
</reference>
<dbReference type="AlphaFoldDB" id="A0A4R9GFY8"/>
<dbReference type="GO" id="GO:0000271">
    <property type="term" value="P:polysaccharide biosynthetic process"/>
    <property type="evidence" value="ECO:0007669"/>
    <property type="project" value="InterPro"/>
</dbReference>
<dbReference type="OrthoDB" id="314295at2"/>
<protein>
    <submittedName>
        <fullName evidence="1">Capsular biosynthesis protein</fullName>
    </submittedName>
</protein>
<accession>A0A4R9GFY8</accession>